<dbReference type="CDD" id="cd00371">
    <property type="entry name" value="HMA"/>
    <property type="match status" value="1"/>
</dbReference>
<dbReference type="EMBL" id="MNTG01000048">
    <property type="protein sequence ID" value="OLA36136.1"/>
    <property type="molecule type" value="Genomic_DNA"/>
</dbReference>
<evidence type="ECO:0000313" key="3">
    <source>
        <dbReference type="EMBL" id="OLA36136.1"/>
    </source>
</evidence>
<dbReference type="Pfam" id="PF00403">
    <property type="entry name" value="HMA"/>
    <property type="match status" value="1"/>
</dbReference>
<sequence>MTKTIAIEGMHCQHCVGAVKEALSAVAGVTSVVVSLENNNAVVEGTGLDDAVLKAAVEDTGFDVTGIN</sequence>
<dbReference type="PROSITE" id="PS50846">
    <property type="entry name" value="HMA_2"/>
    <property type="match status" value="1"/>
</dbReference>
<evidence type="ECO:0000259" key="2">
    <source>
        <dbReference type="PROSITE" id="PS50846"/>
    </source>
</evidence>
<dbReference type="STRING" id="626940.BHW43_10915"/>
<dbReference type="RefSeq" id="WP_302178290.1">
    <property type="nucleotide sequence ID" value="NZ_CAUCPB010000010.1"/>
</dbReference>
<evidence type="ECO:0000256" key="1">
    <source>
        <dbReference type="ARBA" id="ARBA00022723"/>
    </source>
</evidence>
<dbReference type="InterPro" id="IPR006121">
    <property type="entry name" value="HMA_dom"/>
</dbReference>
<dbReference type="InterPro" id="IPR036163">
    <property type="entry name" value="HMA_dom_sf"/>
</dbReference>
<reference evidence="3 4" key="1">
    <citation type="journal article" date="2016" name="Nat. Biotechnol.">
        <title>Measurement of bacterial replication rates in microbial communities.</title>
        <authorList>
            <person name="Brown C.T."/>
            <person name="Olm M.R."/>
            <person name="Thomas B.C."/>
            <person name="Banfield J.F."/>
        </authorList>
    </citation>
    <scope>NUCLEOTIDE SEQUENCE [LARGE SCALE GENOMIC DNA]</scope>
    <source>
        <strain evidence="3">46_33</strain>
    </source>
</reference>
<dbReference type="SUPFAM" id="SSF55008">
    <property type="entry name" value="HMA, heavy metal-associated domain"/>
    <property type="match status" value="1"/>
</dbReference>
<protein>
    <submittedName>
        <fullName evidence="3">Heavy metal transport/detoxification protein</fullName>
    </submittedName>
</protein>
<name>A0A1Q6R1E8_9FIRM</name>
<evidence type="ECO:0000313" key="4">
    <source>
        <dbReference type="Proteomes" id="UP000186777"/>
    </source>
</evidence>
<organism evidence="3 4">
    <name type="scientific">Phascolarctobacterium succinatutens</name>
    <dbReference type="NCBI Taxonomy" id="626940"/>
    <lineage>
        <taxon>Bacteria</taxon>
        <taxon>Bacillati</taxon>
        <taxon>Bacillota</taxon>
        <taxon>Negativicutes</taxon>
        <taxon>Acidaminococcales</taxon>
        <taxon>Acidaminococcaceae</taxon>
        <taxon>Phascolarctobacterium</taxon>
    </lineage>
</organism>
<comment type="caution">
    <text evidence="3">The sequence shown here is derived from an EMBL/GenBank/DDBJ whole genome shotgun (WGS) entry which is preliminary data.</text>
</comment>
<dbReference type="GO" id="GO:0046872">
    <property type="term" value="F:metal ion binding"/>
    <property type="evidence" value="ECO:0007669"/>
    <property type="project" value="UniProtKB-KW"/>
</dbReference>
<dbReference type="FunFam" id="3.30.70.100:FF:000001">
    <property type="entry name" value="ATPase copper transporting beta"/>
    <property type="match status" value="1"/>
</dbReference>
<gene>
    <name evidence="3" type="ORF">BHW43_10915</name>
</gene>
<proteinExistence type="predicted"/>
<feature type="domain" description="HMA" evidence="2">
    <location>
        <begin position="1"/>
        <end position="65"/>
    </location>
</feature>
<accession>A0A1Q6R1E8</accession>
<dbReference type="Gene3D" id="3.30.70.100">
    <property type="match status" value="1"/>
</dbReference>
<dbReference type="PROSITE" id="PS01047">
    <property type="entry name" value="HMA_1"/>
    <property type="match status" value="1"/>
</dbReference>
<keyword evidence="1" id="KW-0479">Metal-binding</keyword>
<dbReference type="AlphaFoldDB" id="A0A1Q6R1E8"/>
<dbReference type="Proteomes" id="UP000186777">
    <property type="component" value="Unassembled WGS sequence"/>
</dbReference>
<dbReference type="InterPro" id="IPR017969">
    <property type="entry name" value="Heavy-metal-associated_CS"/>
</dbReference>